<feature type="domain" description="Cation-transporting P-type ATPase N-terminal" evidence="1">
    <location>
        <begin position="3"/>
        <end position="77"/>
    </location>
</feature>
<dbReference type="EMBL" id="JXXN02011091">
    <property type="protein sequence ID" value="THD18477.1"/>
    <property type="molecule type" value="Genomic_DNA"/>
</dbReference>
<dbReference type="SUPFAM" id="SSF81665">
    <property type="entry name" value="Calcium ATPase, transmembrane domain M"/>
    <property type="match status" value="1"/>
</dbReference>
<protein>
    <submittedName>
        <fullName evidence="2">Calcium-transporting ATPase</fullName>
    </submittedName>
</protein>
<evidence type="ECO:0000259" key="1">
    <source>
        <dbReference type="SMART" id="SM00831"/>
    </source>
</evidence>
<accession>A0A4E0RAA0</accession>
<comment type="caution">
    <text evidence="2">The sequence shown here is derived from an EMBL/GenBank/DDBJ whole genome shotgun (WGS) entry which is preliminary data.</text>
</comment>
<reference evidence="2" key="1">
    <citation type="submission" date="2019-03" db="EMBL/GenBank/DDBJ databases">
        <title>Improved annotation for the trematode Fasciola hepatica.</title>
        <authorList>
            <person name="Choi Y.-J."/>
            <person name="Martin J."/>
            <person name="Mitreva M."/>
        </authorList>
    </citation>
    <scope>NUCLEOTIDE SEQUENCE [LARGE SCALE GENOMIC DNA]</scope>
</reference>
<dbReference type="Gene3D" id="1.20.1110.10">
    <property type="entry name" value="Calcium-transporting ATPase, transmembrane domain"/>
    <property type="match status" value="1"/>
</dbReference>
<dbReference type="InterPro" id="IPR004014">
    <property type="entry name" value="ATPase_P-typ_cation-transptr_N"/>
</dbReference>
<evidence type="ECO:0000313" key="3">
    <source>
        <dbReference type="Proteomes" id="UP000230066"/>
    </source>
</evidence>
<evidence type="ECO:0000313" key="2">
    <source>
        <dbReference type="EMBL" id="THD18477.1"/>
    </source>
</evidence>
<dbReference type="Proteomes" id="UP000230066">
    <property type="component" value="Unassembled WGS sequence"/>
</dbReference>
<dbReference type="InterPro" id="IPR023298">
    <property type="entry name" value="ATPase_P-typ_TM_dom_sf"/>
</dbReference>
<proteinExistence type="predicted"/>
<dbReference type="AlphaFoldDB" id="A0A4E0RAA0"/>
<keyword evidence="3" id="KW-1185">Reference proteome</keyword>
<dbReference type="Pfam" id="PF00690">
    <property type="entry name" value="Cation_ATPase_N"/>
    <property type="match status" value="1"/>
</dbReference>
<dbReference type="SMART" id="SM00831">
    <property type="entry name" value="Cation_ATPase_N"/>
    <property type="match status" value="1"/>
</dbReference>
<dbReference type="Gene3D" id="2.70.150.10">
    <property type="entry name" value="Calcium-transporting ATPase, cytoplasmic transduction domain A"/>
    <property type="match status" value="1"/>
</dbReference>
<organism evidence="2 3">
    <name type="scientific">Fasciola hepatica</name>
    <name type="common">Liver fluke</name>
    <dbReference type="NCBI Taxonomy" id="6192"/>
    <lineage>
        <taxon>Eukaryota</taxon>
        <taxon>Metazoa</taxon>
        <taxon>Spiralia</taxon>
        <taxon>Lophotrochozoa</taxon>
        <taxon>Platyhelminthes</taxon>
        <taxon>Trematoda</taxon>
        <taxon>Digenea</taxon>
        <taxon>Plagiorchiida</taxon>
        <taxon>Echinostomata</taxon>
        <taxon>Echinostomatoidea</taxon>
        <taxon>Fasciolidae</taxon>
        <taxon>Fasciola</taxon>
    </lineage>
</organism>
<name>A0A4E0RAA0_FASHE</name>
<sequence>MEDAYSRTAGDILKFYSTSEENGLSDKQVGVLLKEYGYNELPPEESKPLWRLVLEQFDELLVKILLLAATISFVSVTQPCLSFRS</sequence>
<gene>
    <name evidence="2" type="ORF">D915_011017</name>
</gene>